<dbReference type="EMBL" id="BOMS01000137">
    <property type="protein sequence ID" value="GIE72080.1"/>
    <property type="molecule type" value="Genomic_DNA"/>
</dbReference>
<keyword evidence="3" id="KW-1185">Reference proteome</keyword>
<comment type="caution">
    <text evidence="2">The sequence shown here is derived from an EMBL/GenBank/DDBJ whole genome shotgun (WGS) entry which is preliminary data.</text>
</comment>
<protein>
    <recommendedName>
        <fullName evidence="4">DUF3179 domain-containing protein</fullName>
    </recommendedName>
</protein>
<proteinExistence type="predicted"/>
<evidence type="ECO:0000313" key="2">
    <source>
        <dbReference type="EMBL" id="GIE72080.1"/>
    </source>
</evidence>
<evidence type="ECO:0000313" key="3">
    <source>
        <dbReference type="Proteomes" id="UP000624709"/>
    </source>
</evidence>
<reference evidence="2 3" key="1">
    <citation type="submission" date="2021-01" db="EMBL/GenBank/DDBJ databases">
        <title>Whole genome shotgun sequence of Actinoplanes palleronii NBRC 14916.</title>
        <authorList>
            <person name="Komaki H."/>
            <person name="Tamura T."/>
        </authorList>
    </citation>
    <scope>NUCLEOTIDE SEQUENCE [LARGE SCALE GENOMIC DNA]</scope>
    <source>
        <strain evidence="2 3">NBRC 14916</strain>
    </source>
</reference>
<feature type="compositionally biased region" description="Polar residues" evidence="1">
    <location>
        <begin position="7"/>
        <end position="33"/>
    </location>
</feature>
<gene>
    <name evidence="2" type="ORF">Apa02nite_081880</name>
</gene>
<sequence length="110" mass="11556">MAGATICTASPWSEISTTGHSVSSGVHQTSPRFTPSPHPVGPPEHSGPYENRSDVPALGLEVDDGMVIFHAADPAVAEAVWGFRWVPAIRTRPRPSTTGRAGGPTSIICR</sequence>
<evidence type="ECO:0008006" key="4">
    <source>
        <dbReference type="Google" id="ProtNLM"/>
    </source>
</evidence>
<feature type="region of interest" description="Disordered" evidence="1">
    <location>
        <begin position="1"/>
        <end position="55"/>
    </location>
</feature>
<dbReference type="Proteomes" id="UP000624709">
    <property type="component" value="Unassembled WGS sequence"/>
</dbReference>
<evidence type="ECO:0000256" key="1">
    <source>
        <dbReference type="SAM" id="MobiDB-lite"/>
    </source>
</evidence>
<feature type="region of interest" description="Disordered" evidence="1">
    <location>
        <begin position="91"/>
        <end position="110"/>
    </location>
</feature>
<accession>A0ABQ4BN13</accession>
<organism evidence="2 3">
    <name type="scientific">Actinoplanes palleronii</name>
    <dbReference type="NCBI Taxonomy" id="113570"/>
    <lineage>
        <taxon>Bacteria</taxon>
        <taxon>Bacillati</taxon>
        <taxon>Actinomycetota</taxon>
        <taxon>Actinomycetes</taxon>
        <taxon>Micromonosporales</taxon>
        <taxon>Micromonosporaceae</taxon>
        <taxon>Actinoplanes</taxon>
    </lineage>
</organism>
<name>A0ABQ4BN13_9ACTN</name>